<comment type="caution">
    <text evidence="2">The sequence shown here is derived from an EMBL/GenBank/DDBJ whole genome shotgun (WGS) entry which is preliminary data.</text>
</comment>
<keyword evidence="3" id="KW-1185">Reference proteome</keyword>
<sequence>MTNSYPSYYPYLMPPPLPYAIPGVASVAYDATGTSTSLAVSTATPAPTALYDSSTAAAAQALYGVNYSLTGQSTATTTPSVSTGSTAAAYSSYPQYQNPYSSYSTSASGVAAVSAASTSVAPATDPTQAATYSTYNYTSDPYQYYNYTQSTARSTTAPTSVPQYQPTTDSYATQRPGTGSYSSYSYGDTTITTTTAVSSPYYGSNTASRPYTTGGAQSYEHGANPSKLLYQLTCFIKFGILLRIYQIYLSENLCTSSFFFSVSRFEYALSLSIDYSMSYLVNTTFGHKQVRSTKHNVIGIR</sequence>
<organism evidence="2 3">
    <name type="scientific">Oopsacas minuta</name>
    <dbReference type="NCBI Taxonomy" id="111878"/>
    <lineage>
        <taxon>Eukaryota</taxon>
        <taxon>Metazoa</taxon>
        <taxon>Porifera</taxon>
        <taxon>Hexactinellida</taxon>
        <taxon>Hexasterophora</taxon>
        <taxon>Lyssacinosida</taxon>
        <taxon>Leucopsacidae</taxon>
        <taxon>Oopsacas</taxon>
    </lineage>
</organism>
<dbReference type="EMBL" id="JAKMXF010000066">
    <property type="protein sequence ID" value="KAI6659067.1"/>
    <property type="molecule type" value="Genomic_DNA"/>
</dbReference>
<accession>A0AAV7KD06</accession>
<evidence type="ECO:0000256" key="1">
    <source>
        <dbReference type="SAM" id="MobiDB-lite"/>
    </source>
</evidence>
<proteinExistence type="predicted"/>
<name>A0AAV7KD06_9METZ</name>
<dbReference type="AlphaFoldDB" id="A0AAV7KD06"/>
<evidence type="ECO:0000313" key="3">
    <source>
        <dbReference type="Proteomes" id="UP001165289"/>
    </source>
</evidence>
<evidence type="ECO:0000313" key="2">
    <source>
        <dbReference type="EMBL" id="KAI6659067.1"/>
    </source>
</evidence>
<feature type="region of interest" description="Disordered" evidence="1">
    <location>
        <begin position="156"/>
        <end position="175"/>
    </location>
</feature>
<gene>
    <name evidence="2" type="ORF">LOD99_14743</name>
</gene>
<reference evidence="2 3" key="1">
    <citation type="journal article" date="2023" name="BMC Biol.">
        <title>The compact genome of the sponge Oopsacas minuta (Hexactinellida) is lacking key metazoan core genes.</title>
        <authorList>
            <person name="Santini S."/>
            <person name="Schenkelaars Q."/>
            <person name="Jourda C."/>
            <person name="Duchesne M."/>
            <person name="Belahbib H."/>
            <person name="Rocher C."/>
            <person name="Selva M."/>
            <person name="Riesgo A."/>
            <person name="Vervoort M."/>
            <person name="Leys S.P."/>
            <person name="Kodjabachian L."/>
            <person name="Le Bivic A."/>
            <person name="Borchiellini C."/>
            <person name="Claverie J.M."/>
            <person name="Renard E."/>
        </authorList>
    </citation>
    <scope>NUCLEOTIDE SEQUENCE [LARGE SCALE GENOMIC DNA]</scope>
    <source>
        <strain evidence="2">SPO-2</strain>
    </source>
</reference>
<protein>
    <submittedName>
        <fullName evidence="2">Uncharacterized protein</fullName>
    </submittedName>
</protein>
<dbReference type="Proteomes" id="UP001165289">
    <property type="component" value="Unassembled WGS sequence"/>
</dbReference>